<keyword evidence="2" id="KW-1185">Reference proteome</keyword>
<evidence type="ECO:0000313" key="2">
    <source>
        <dbReference type="Proteomes" id="UP000282613"/>
    </source>
</evidence>
<accession>A0A0R3W0I6</accession>
<gene>
    <name evidence="1" type="ORF">TASK_LOCUS3181</name>
</gene>
<dbReference type="WBParaSite" id="TASK_0000318001-mRNA-1">
    <property type="protein sequence ID" value="TASK_0000318001-mRNA-1"/>
    <property type="gene ID" value="TASK_0000318001"/>
</dbReference>
<dbReference type="AlphaFoldDB" id="A0A0R3W0I6"/>
<evidence type="ECO:0000313" key="3">
    <source>
        <dbReference type="WBParaSite" id="TASK_0000318001-mRNA-1"/>
    </source>
</evidence>
<sequence>MEDATVILEALIIAPEDEIRFLMRIENMLMDNDARLKYVLDGEAIENPYVADRETQLRYLMDLFCTHQYYNNVQS</sequence>
<reference evidence="1 2" key="2">
    <citation type="submission" date="2018-11" db="EMBL/GenBank/DDBJ databases">
        <authorList>
            <consortium name="Pathogen Informatics"/>
        </authorList>
    </citation>
    <scope>NUCLEOTIDE SEQUENCE [LARGE SCALE GENOMIC DNA]</scope>
</reference>
<reference evidence="3" key="1">
    <citation type="submission" date="2017-02" db="UniProtKB">
        <authorList>
            <consortium name="WormBaseParasite"/>
        </authorList>
    </citation>
    <scope>IDENTIFICATION</scope>
</reference>
<dbReference type="EMBL" id="UYRS01006832">
    <property type="protein sequence ID" value="VDK27767.1"/>
    <property type="molecule type" value="Genomic_DNA"/>
</dbReference>
<dbReference type="OrthoDB" id="10535513at2759"/>
<name>A0A0R3W0I6_TAEAS</name>
<dbReference type="Proteomes" id="UP000282613">
    <property type="component" value="Unassembled WGS sequence"/>
</dbReference>
<evidence type="ECO:0000313" key="1">
    <source>
        <dbReference type="EMBL" id="VDK27767.1"/>
    </source>
</evidence>
<organism evidence="3">
    <name type="scientific">Taenia asiatica</name>
    <name type="common">Asian tapeworm</name>
    <dbReference type="NCBI Taxonomy" id="60517"/>
    <lineage>
        <taxon>Eukaryota</taxon>
        <taxon>Metazoa</taxon>
        <taxon>Spiralia</taxon>
        <taxon>Lophotrochozoa</taxon>
        <taxon>Platyhelminthes</taxon>
        <taxon>Cestoda</taxon>
        <taxon>Eucestoda</taxon>
        <taxon>Cyclophyllidea</taxon>
        <taxon>Taeniidae</taxon>
        <taxon>Taenia</taxon>
    </lineage>
</organism>
<proteinExistence type="predicted"/>
<protein>
    <submittedName>
        <fullName evidence="3">Transcriptional regulator</fullName>
    </submittedName>
</protein>